<dbReference type="Gene3D" id="3.40.630.10">
    <property type="entry name" value="Zn peptidases"/>
    <property type="match status" value="1"/>
</dbReference>
<dbReference type="EMBL" id="JAJEPU010000040">
    <property type="protein sequence ID" value="MCC2165542.1"/>
    <property type="molecule type" value="Genomic_DNA"/>
</dbReference>
<dbReference type="InterPro" id="IPR050072">
    <property type="entry name" value="Peptidase_M20A"/>
</dbReference>
<protein>
    <submittedName>
        <fullName evidence="4">M20/M25/M40 family metallo-hydrolase</fullName>
    </submittedName>
</protein>
<proteinExistence type="predicted"/>
<reference evidence="4" key="1">
    <citation type="submission" date="2021-10" db="EMBL/GenBank/DDBJ databases">
        <title>Anaerobic single-cell dispensing facilitates the cultivation of human gut bacteria.</title>
        <authorList>
            <person name="Afrizal A."/>
        </authorList>
    </citation>
    <scope>NUCLEOTIDE SEQUENCE</scope>
    <source>
        <strain evidence="4">CLA-AA-H274</strain>
    </source>
</reference>
<dbReference type="InterPro" id="IPR011650">
    <property type="entry name" value="Peptidase_M20_dimer"/>
</dbReference>
<dbReference type="InterPro" id="IPR002933">
    <property type="entry name" value="Peptidase_M20"/>
</dbReference>
<dbReference type="Gene3D" id="3.30.70.360">
    <property type="match status" value="1"/>
</dbReference>
<dbReference type="InterPro" id="IPR036264">
    <property type="entry name" value="Bact_exopeptidase_dim_dom"/>
</dbReference>
<evidence type="ECO:0000313" key="4">
    <source>
        <dbReference type="EMBL" id="MCC2165542.1"/>
    </source>
</evidence>
<evidence type="ECO:0000313" key="5">
    <source>
        <dbReference type="Proteomes" id="UP001198962"/>
    </source>
</evidence>
<dbReference type="AlphaFoldDB" id="A0AAE3DKT2"/>
<dbReference type="RefSeq" id="WP_308451824.1">
    <property type="nucleotide sequence ID" value="NZ_JAJEPU010000040.1"/>
</dbReference>
<dbReference type="Proteomes" id="UP001198962">
    <property type="component" value="Unassembled WGS sequence"/>
</dbReference>
<feature type="domain" description="Peptidase M20 dimerisation" evidence="3">
    <location>
        <begin position="182"/>
        <end position="276"/>
    </location>
</feature>
<comment type="caution">
    <text evidence="4">The sequence shown here is derived from an EMBL/GenBank/DDBJ whole genome shotgun (WGS) entry which is preliminary data.</text>
</comment>
<dbReference type="GO" id="GO:0016787">
    <property type="term" value="F:hydrolase activity"/>
    <property type="evidence" value="ECO:0007669"/>
    <property type="project" value="UniProtKB-KW"/>
</dbReference>
<name>A0AAE3DKT2_9FIRM</name>
<evidence type="ECO:0000256" key="1">
    <source>
        <dbReference type="ARBA" id="ARBA00022723"/>
    </source>
</evidence>
<evidence type="ECO:0000256" key="2">
    <source>
        <dbReference type="ARBA" id="ARBA00022801"/>
    </source>
</evidence>
<keyword evidence="5" id="KW-1185">Reference proteome</keyword>
<dbReference type="PANTHER" id="PTHR43808:SF17">
    <property type="entry name" value="PEPTIDASE M20"/>
    <property type="match status" value="1"/>
</dbReference>
<dbReference type="Pfam" id="PF01546">
    <property type="entry name" value="Peptidase_M20"/>
    <property type="match status" value="1"/>
</dbReference>
<evidence type="ECO:0000259" key="3">
    <source>
        <dbReference type="Pfam" id="PF07687"/>
    </source>
</evidence>
<dbReference type="Pfam" id="PF07687">
    <property type="entry name" value="M20_dimer"/>
    <property type="match status" value="1"/>
</dbReference>
<sequence length="381" mass="41904">MELGSEEKSYIREHAGEGYELLKELAQIPAPSNHEERRTEFCKNWLEKNGAKGVYVDSAGNVVYPHHVTATNPVIVFMAHMDVVFPDETPLPWKEEGGRLCCPGVGDDTANLVALLLSARYVAERDLKPSDGCGVLFVCNTGEEGLGNLRGSRKICEDYGNRIKAFTSFDCTMDTIACRAVGSERFRVNVKTEGGHSYSCFGNPNAIAVMADLIREIYEISVPEGGKTTYNVGVIEGGTSVNTIAQEVHMLCEYRSDDADSLDWMKARFAEIFSKKREGAVVSVEVVGLRPCERLNEEQKKVREEMLDFAKETLACITGKMPALVPISTDCNIPLSMGIPSVCYGTCFGAGAHTREEYVERDSLGLGYEVALSGVLRYFSK</sequence>
<dbReference type="PANTHER" id="PTHR43808">
    <property type="entry name" value="ACETYLORNITHINE DEACETYLASE"/>
    <property type="match status" value="1"/>
</dbReference>
<gene>
    <name evidence="4" type="ORF">LKD32_11785</name>
</gene>
<organism evidence="4 5">
    <name type="scientific">Brotaphodocola catenula</name>
    <dbReference type="NCBI Taxonomy" id="2885361"/>
    <lineage>
        <taxon>Bacteria</taxon>
        <taxon>Bacillati</taxon>
        <taxon>Bacillota</taxon>
        <taxon>Clostridia</taxon>
        <taxon>Lachnospirales</taxon>
        <taxon>Lachnospiraceae</taxon>
        <taxon>Brotaphodocola</taxon>
    </lineage>
</organism>
<accession>A0AAE3DKT2</accession>
<dbReference type="GO" id="GO:0046872">
    <property type="term" value="F:metal ion binding"/>
    <property type="evidence" value="ECO:0007669"/>
    <property type="project" value="UniProtKB-KW"/>
</dbReference>
<dbReference type="SUPFAM" id="SSF55031">
    <property type="entry name" value="Bacterial exopeptidase dimerisation domain"/>
    <property type="match status" value="1"/>
</dbReference>
<keyword evidence="2" id="KW-0378">Hydrolase</keyword>
<keyword evidence="1" id="KW-0479">Metal-binding</keyword>
<dbReference type="SUPFAM" id="SSF53187">
    <property type="entry name" value="Zn-dependent exopeptidases"/>
    <property type="match status" value="1"/>
</dbReference>